<evidence type="ECO:0000256" key="2">
    <source>
        <dbReference type="ARBA" id="ARBA00010790"/>
    </source>
</evidence>
<feature type="domain" description="Glucose-methanol-choline oxidoreductase N-terminal" evidence="6">
    <location>
        <begin position="212"/>
        <end position="319"/>
    </location>
</feature>
<comment type="cofactor">
    <cofactor evidence="1">
        <name>FAD</name>
        <dbReference type="ChEBI" id="CHEBI:57692"/>
    </cofactor>
</comment>
<evidence type="ECO:0000313" key="9">
    <source>
        <dbReference type="Proteomes" id="UP001041814"/>
    </source>
</evidence>
<evidence type="ECO:0008006" key="10">
    <source>
        <dbReference type="Google" id="ProtNLM"/>
    </source>
</evidence>
<evidence type="ECO:0000256" key="1">
    <source>
        <dbReference type="ARBA" id="ARBA00001974"/>
    </source>
</evidence>
<gene>
    <name evidence="8" type="ORF">CKO43_16175</name>
</gene>
<proteinExistence type="inferred from homology"/>
<reference evidence="8" key="1">
    <citation type="submission" date="2017-08" db="EMBL/GenBank/DDBJ databases">
        <authorList>
            <person name="Imhoff J.F."/>
            <person name="Rahn T."/>
            <person name="Kuenzel S."/>
            <person name="Neulinger S.C."/>
        </authorList>
    </citation>
    <scope>NUCLEOTIDE SEQUENCE</scope>
    <source>
        <strain evidence="8">IM 151</strain>
    </source>
</reference>
<keyword evidence="4" id="KW-0274">FAD</keyword>
<sequence>MTSATDPDPEGLLRHWDVIVVGTGIGGATLGHALARAGRQVLFCELGDLGGRPQRGEYAELADGGDGRSLGPADAARLAAAGRCADTIVDRSGAREHSFVPFIGHGPGGSSALYGMAMERFLPADFEPGRFGGAATDAEIVERWPVSHAELLPFYARAEALYGVRGDADPLAEHPPQLPEPPPLSPAGAEFAAFLASRGLHPYRLPSACDYRPGCGACQGFLCSSGCKREAGNACLEPALREHGAALLSGCRVLEALADGRRATGVRCLQRGRVLELRARSVVLAAGALQSPLILLRSAGGAGLGNGSGLVGRNLMRHLIDVYLVRPRGAAGGFDNRRKEMACNDFYVDGDRKLGTLQSFGRLPPAPMLFGSLASDLRASRWGWAAPALALARPLMKPVLNDISQGWITLATIAEDLPYRDNRVAPHADGPGRIVLEYRLRAEAHERMRRLREHLERTLRGRAWRRLDQVANNQRIAHVCGTCRFGDDPRRSVLDRDNRVHELDNAYVVDSSFFPSSGGTNPSLTIAANALRVAERIDRALD</sequence>
<evidence type="ECO:0000259" key="6">
    <source>
        <dbReference type="Pfam" id="PF00732"/>
    </source>
</evidence>
<evidence type="ECO:0000259" key="7">
    <source>
        <dbReference type="Pfam" id="PF05199"/>
    </source>
</evidence>
<evidence type="ECO:0000313" key="8">
    <source>
        <dbReference type="EMBL" id="MBK1714309.1"/>
    </source>
</evidence>
<keyword evidence="9" id="KW-1185">Reference proteome</keyword>
<dbReference type="Pfam" id="PF05199">
    <property type="entry name" value="GMC_oxred_C"/>
    <property type="match status" value="1"/>
</dbReference>
<dbReference type="PANTHER" id="PTHR42784">
    <property type="entry name" value="PYRANOSE 2-OXIDASE"/>
    <property type="match status" value="1"/>
</dbReference>
<dbReference type="InterPro" id="IPR007867">
    <property type="entry name" value="GMC_OxRtase_C"/>
</dbReference>
<evidence type="ECO:0000256" key="4">
    <source>
        <dbReference type="ARBA" id="ARBA00022827"/>
    </source>
</evidence>
<accession>A0ABS1DW82</accession>
<dbReference type="Proteomes" id="UP001041814">
    <property type="component" value="Unassembled WGS sequence"/>
</dbReference>
<dbReference type="Pfam" id="PF00732">
    <property type="entry name" value="GMC_oxred_N"/>
    <property type="match status" value="1"/>
</dbReference>
<dbReference type="RefSeq" id="WP_200379256.1">
    <property type="nucleotide sequence ID" value="NZ_NRRU01000063.1"/>
</dbReference>
<dbReference type="PANTHER" id="PTHR42784:SF1">
    <property type="entry name" value="PYRANOSE 2-OXIDASE"/>
    <property type="match status" value="1"/>
</dbReference>
<keyword evidence="3" id="KW-0285">Flavoprotein</keyword>
<reference evidence="8" key="2">
    <citation type="journal article" date="2020" name="Microorganisms">
        <title>Osmotic Adaptation and Compatible Solute Biosynthesis of Phototrophic Bacteria as Revealed from Genome Analyses.</title>
        <authorList>
            <person name="Imhoff J.F."/>
            <person name="Rahn T."/>
            <person name="Kunzel S."/>
            <person name="Keller A."/>
            <person name="Neulinger S.C."/>
        </authorList>
    </citation>
    <scope>NUCLEOTIDE SEQUENCE</scope>
    <source>
        <strain evidence="8">IM 151</strain>
    </source>
</reference>
<feature type="domain" description="Glucose-methanol-choline oxidoreductase C-terminal" evidence="7">
    <location>
        <begin position="472"/>
        <end position="530"/>
    </location>
</feature>
<protein>
    <recommendedName>
        <fullName evidence="10">Glucose-methanol-choline oxidoreductase</fullName>
    </recommendedName>
</protein>
<keyword evidence="5" id="KW-0560">Oxidoreductase</keyword>
<comment type="caution">
    <text evidence="8">The sequence shown here is derived from an EMBL/GenBank/DDBJ whole genome shotgun (WGS) entry which is preliminary data.</text>
</comment>
<dbReference type="Gene3D" id="3.50.50.60">
    <property type="entry name" value="FAD/NAD(P)-binding domain"/>
    <property type="match status" value="2"/>
</dbReference>
<dbReference type="InterPro" id="IPR036188">
    <property type="entry name" value="FAD/NAD-bd_sf"/>
</dbReference>
<dbReference type="EMBL" id="NRRU01000063">
    <property type="protein sequence ID" value="MBK1714309.1"/>
    <property type="molecule type" value="Genomic_DNA"/>
</dbReference>
<evidence type="ECO:0000256" key="3">
    <source>
        <dbReference type="ARBA" id="ARBA00022630"/>
    </source>
</evidence>
<dbReference type="SUPFAM" id="SSF51905">
    <property type="entry name" value="FAD/NAD(P)-binding domain"/>
    <property type="match status" value="1"/>
</dbReference>
<name>A0ABS1DW82_RUBGE</name>
<organism evidence="8 9">
    <name type="scientific">Rubrivivax gelatinosus</name>
    <name type="common">Rhodocyclus gelatinosus</name>
    <name type="synonym">Rhodopseudomonas gelatinosa</name>
    <dbReference type="NCBI Taxonomy" id="28068"/>
    <lineage>
        <taxon>Bacteria</taxon>
        <taxon>Pseudomonadati</taxon>
        <taxon>Pseudomonadota</taxon>
        <taxon>Betaproteobacteria</taxon>
        <taxon>Burkholderiales</taxon>
        <taxon>Sphaerotilaceae</taxon>
        <taxon>Rubrivivax</taxon>
    </lineage>
</organism>
<dbReference type="InterPro" id="IPR051473">
    <property type="entry name" value="P2Ox-like"/>
</dbReference>
<evidence type="ECO:0000256" key="5">
    <source>
        <dbReference type="ARBA" id="ARBA00023002"/>
    </source>
</evidence>
<dbReference type="InterPro" id="IPR000172">
    <property type="entry name" value="GMC_OxRdtase_N"/>
</dbReference>
<comment type="similarity">
    <text evidence="2">Belongs to the GMC oxidoreductase family.</text>
</comment>